<dbReference type="Proteomes" id="UP000030765">
    <property type="component" value="Unassembled WGS sequence"/>
</dbReference>
<dbReference type="EnsemblMetazoa" id="ASIC008605-RA">
    <property type="protein sequence ID" value="ASIC008605-PA"/>
    <property type="gene ID" value="ASIC008605"/>
</dbReference>
<name>A0A084VSP9_ANOSI</name>
<gene>
    <name evidence="1" type="ORF">ZHAS_00008605</name>
</gene>
<evidence type="ECO:0000313" key="3">
    <source>
        <dbReference type="Proteomes" id="UP000030765"/>
    </source>
</evidence>
<reference evidence="2" key="2">
    <citation type="submission" date="2020-05" db="UniProtKB">
        <authorList>
            <consortium name="EnsemblMetazoa"/>
        </authorList>
    </citation>
    <scope>IDENTIFICATION</scope>
</reference>
<proteinExistence type="predicted"/>
<evidence type="ECO:0000313" key="2">
    <source>
        <dbReference type="EnsemblMetazoa" id="ASIC008605-PA"/>
    </source>
</evidence>
<organism evidence="1">
    <name type="scientific">Anopheles sinensis</name>
    <name type="common">Mosquito</name>
    <dbReference type="NCBI Taxonomy" id="74873"/>
    <lineage>
        <taxon>Eukaryota</taxon>
        <taxon>Metazoa</taxon>
        <taxon>Ecdysozoa</taxon>
        <taxon>Arthropoda</taxon>
        <taxon>Hexapoda</taxon>
        <taxon>Insecta</taxon>
        <taxon>Pterygota</taxon>
        <taxon>Neoptera</taxon>
        <taxon>Endopterygota</taxon>
        <taxon>Diptera</taxon>
        <taxon>Nematocera</taxon>
        <taxon>Culicoidea</taxon>
        <taxon>Culicidae</taxon>
        <taxon>Anophelinae</taxon>
        <taxon>Anopheles</taxon>
    </lineage>
</organism>
<accession>A0A084VSP9</accession>
<dbReference type="EMBL" id="KE525057">
    <property type="protein sequence ID" value="KFB40993.1"/>
    <property type="molecule type" value="Genomic_DNA"/>
</dbReference>
<dbReference type="AlphaFoldDB" id="A0A084VSP9"/>
<dbReference type="EMBL" id="ATLV01016132">
    <property type="status" value="NOT_ANNOTATED_CDS"/>
    <property type="molecule type" value="Genomic_DNA"/>
</dbReference>
<reference evidence="1 3" key="1">
    <citation type="journal article" date="2014" name="BMC Genomics">
        <title>Genome sequence of Anopheles sinensis provides insight into genetics basis of mosquito competence for malaria parasites.</title>
        <authorList>
            <person name="Zhou D."/>
            <person name="Zhang D."/>
            <person name="Ding G."/>
            <person name="Shi L."/>
            <person name="Hou Q."/>
            <person name="Ye Y."/>
            <person name="Xu Y."/>
            <person name="Zhou H."/>
            <person name="Xiong C."/>
            <person name="Li S."/>
            <person name="Yu J."/>
            <person name="Hong S."/>
            <person name="Yu X."/>
            <person name="Zou P."/>
            <person name="Chen C."/>
            <person name="Chang X."/>
            <person name="Wang W."/>
            <person name="Lv Y."/>
            <person name="Sun Y."/>
            <person name="Ma L."/>
            <person name="Shen B."/>
            <person name="Zhu C."/>
        </authorList>
    </citation>
    <scope>NUCLEOTIDE SEQUENCE [LARGE SCALE GENOMIC DNA]</scope>
</reference>
<protein>
    <submittedName>
        <fullName evidence="1 2">Uncharacterized protein</fullName>
    </submittedName>
</protein>
<evidence type="ECO:0000313" key="1">
    <source>
        <dbReference type="EMBL" id="KFB40993.1"/>
    </source>
</evidence>
<dbReference type="VEuPathDB" id="VectorBase:ASIC008605"/>
<keyword evidence="3" id="KW-1185">Reference proteome</keyword>
<sequence length="137" mass="15278">MEAKTERAGNATSASSFVHVVQRCLEFGTNFFLLFVRFKRFAKGPTTQNRHPASDSSASGKDGAIACDGTVFEVEFFRNIPIDWLAIGGGVEKGLICSQVLQLGAQWFAYRSRAVMVWQLKRDEALATRSKGSKRWR</sequence>